<feature type="region of interest" description="Disordered" evidence="1">
    <location>
        <begin position="30"/>
        <end position="103"/>
    </location>
</feature>
<name>A0A385PKG1_9PAPI</name>
<evidence type="ECO:0000256" key="1">
    <source>
        <dbReference type="SAM" id="MobiDB-lite"/>
    </source>
</evidence>
<sequence>MERPISGLLNLKIKLFLPPLLVPHVLFPGLQSRPGSPPHTPHPQRKALERDHEKPSRTPKGIRPPRPVLGFDYDADEGNNRVTQPPPEQRPQNGEDEEDPEQACGLRRLLQRWEADLNRFRDKVLEDLEDYKRRLGIHS</sequence>
<protein>
    <submittedName>
        <fullName evidence="2">E4 protein</fullName>
    </submittedName>
</protein>
<dbReference type="EMBL" id="MH777345">
    <property type="protein sequence ID" value="AYA94537.1"/>
    <property type="molecule type" value="Genomic_DNA"/>
</dbReference>
<organism evidence="2">
    <name type="scientific">Human papillomavirus</name>
    <dbReference type="NCBI Taxonomy" id="10566"/>
    <lineage>
        <taxon>Viruses</taxon>
        <taxon>Monodnaviria</taxon>
        <taxon>Shotokuvirae</taxon>
        <taxon>Cossaviricota</taxon>
        <taxon>Papovaviricetes</taxon>
        <taxon>Zurhausenvirales</taxon>
        <taxon>Papillomaviridae</taxon>
    </lineage>
</organism>
<feature type="compositionally biased region" description="Basic and acidic residues" evidence="1">
    <location>
        <begin position="46"/>
        <end position="56"/>
    </location>
</feature>
<evidence type="ECO:0000313" key="2">
    <source>
        <dbReference type="EMBL" id="AYA94537.1"/>
    </source>
</evidence>
<accession>A0A385PKG1</accession>
<proteinExistence type="predicted"/>
<reference evidence="2" key="1">
    <citation type="journal article" date="2018" name="Nat. Med.">
        <title>Expanded skin virome in DOCK8-deficient patients.</title>
        <authorList>
            <consortium name="NISC Comparative Sequencing Program"/>
            <person name="Tirosh O."/>
            <person name="Conlan S."/>
            <person name="Deming C."/>
            <person name="Lee-Lin S.Q."/>
            <person name="Huang X."/>
            <person name="Su H.C."/>
            <person name="Freeman A.F."/>
            <person name="Segre J.A."/>
            <person name="Kong H.H."/>
        </authorList>
    </citation>
    <scope>NUCLEOTIDE SEQUENCE</scope>
    <source>
        <strain evidence="2">HPV-mSK_204</strain>
    </source>
</reference>